<dbReference type="InterPro" id="IPR053172">
    <property type="entry name" value="Tn903_transposase"/>
</dbReference>
<name>B9A7W4_VIBPH</name>
<evidence type="ECO:0000259" key="1">
    <source>
        <dbReference type="Pfam" id="PF01609"/>
    </source>
</evidence>
<dbReference type="GO" id="GO:0004803">
    <property type="term" value="F:transposase activity"/>
    <property type="evidence" value="ECO:0007669"/>
    <property type="project" value="InterPro"/>
</dbReference>
<dbReference type="InterPro" id="IPR002559">
    <property type="entry name" value="Transposase_11"/>
</dbReference>
<reference evidence="2" key="1">
    <citation type="journal article" date="2009" name="Infect. Immun.">
        <title>Identification and characterization of a novel type III secretion system in trh-positive Vibrio parahaemolyticus strain TH3996 reveal genetic lineage and diversity of pathogenic machinery beyond the species level.</title>
        <authorList>
            <person name="Okada N."/>
            <person name="Iida T."/>
            <person name="Park K.-S."/>
            <person name="Goto N."/>
            <person name="Yasunaga T."/>
            <person name="Hiyoshi H."/>
            <person name="Matsuda S."/>
            <person name="Kodama T."/>
            <person name="Honda T."/>
        </authorList>
    </citation>
    <scope>NUCLEOTIDE SEQUENCE</scope>
    <source>
        <strain evidence="2">TH3996</strain>
    </source>
</reference>
<organism evidence="2">
    <name type="scientific">Vibrio parahaemolyticus</name>
    <dbReference type="NCBI Taxonomy" id="670"/>
    <lineage>
        <taxon>Bacteria</taxon>
        <taxon>Pseudomonadati</taxon>
        <taxon>Pseudomonadota</taxon>
        <taxon>Gammaproteobacteria</taxon>
        <taxon>Vibrionales</taxon>
        <taxon>Vibrionaceae</taxon>
        <taxon>Vibrio</taxon>
    </lineage>
</organism>
<dbReference type="PANTHER" id="PTHR34631:SF3">
    <property type="entry name" value="ISSOD12 TRANSPOSASE TNPA_ISSOD12"/>
    <property type="match status" value="1"/>
</dbReference>
<sequence length="144" mass="16569">MVNVPLVCPTIPASERRMSRFTLKALHEVLFSAYLLYGESEGKVKKYGTDDSRRLWRRLHLAIDTDTHEIIAAELALSSVKDADVFPNLLKQTRRIMKEISGDGSYDTRECHWEARVKKALPRNLARLSYNVNRSAFSRYSELP</sequence>
<dbReference type="PANTHER" id="PTHR34631">
    <property type="match status" value="1"/>
</dbReference>
<dbReference type="GO" id="GO:0006313">
    <property type="term" value="P:DNA transposition"/>
    <property type="evidence" value="ECO:0007669"/>
    <property type="project" value="InterPro"/>
</dbReference>
<accession>B9A7W4</accession>
<dbReference type="AlphaFoldDB" id="B9A7W4"/>
<dbReference type="Pfam" id="PF01609">
    <property type="entry name" value="DDE_Tnp_1"/>
    <property type="match status" value="1"/>
</dbReference>
<feature type="domain" description="Transposase IS4-like" evidence="1">
    <location>
        <begin position="39"/>
        <end position="116"/>
    </location>
</feature>
<protein>
    <submittedName>
        <fullName evidence="2">Transposase</fullName>
    </submittedName>
</protein>
<evidence type="ECO:0000313" key="2">
    <source>
        <dbReference type="EMBL" id="BAH14998.1"/>
    </source>
</evidence>
<dbReference type="EMBL" id="AB455531">
    <property type="protein sequence ID" value="BAH14998.1"/>
    <property type="molecule type" value="Genomic_DNA"/>
</dbReference>
<dbReference type="GO" id="GO:0003677">
    <property type="term" value="F:DNA binding"/>
    <property type="evidence" value="ECO:0007669"/>
    <property type="project" value="InterPro"/>
</dbReference>
<proteinExistence type="predicted"/>